<feature type="domain" description="Thoeris protein ThsB TIR-like" evidence="2">
    <location>
        <begin position="131"/>
        <end position="225"/>
    </location>
</feature>
<accession>A0ABD6BBF8</accession>
<name>A0ABD6BBF8_9EURY</name>
<dbReference type="Pfam" id="PF08937">
    <property type="entry name" value="ThsB_TIR"/>
    <property type="match status" value="1"/>
</dbReference>
<dbReference type="EMBL" id="JBHUDH010000258">
    <property type="protein sequence ID" value="MFD1527808.1"/>
    <property type="molecule type" value="Genomic_DNA"/>
</dbReference>
<feature type="region of interest" description="Disordered" evidence="1">
    <location>
        <begin position="68"/>
        <end position="89"/>
    </location>
</feature>
<gene>
    <name evidence="3" type="ORF">ACFR9S_16125</name>
</gene>
<dbReference type="Proteomes" id="UP001597111">
    <property type="component" value="Unassembled WGS sequence"/>
</dbReference>
<comment type="caution">
    <text evidence="3">The sequence shown here is derived from an EMBL/GenBank/DDBJ whole genome shotgun (WGS) entry which is preliminary data.</text>
</comment>
<dbReference type="InterPro" id="IPR036490">
    <property type="entry name" value="ThsB_TIR-like_sf"/>
</dbReference>
<evidence type="ECO:0000313" key="3">
    <source>
        <dbReference type="EMBL" id="MFD1527808.1"/>
    </source>
</evidence>
<dbReference type="InterPro" id="IPR015032">
    <property type="entry name" value="ThsB__TIR-like_domain"/>
</dbReference>
<reference evidence="3 4" key="1">
    <citation type="journal article" date="2019" name="Int. J. Syst. Evol. Microbiol.">
        <title>The Global Catalogue of Microorganisms (GCM) 10K type strain sequencing project: providing services to taxonomists for standard genome sequencing and annotation.</title>
        <authorList>
            <consortium name="The Broad Institute Genomics Platform"/>
            <consortium name="The Broad Institute Genome Sequencing Center for Infectious Disease"/>
            <person name="Wu L."/>
            <person name="Ma J."/>
        </authorList>
    </citation>
    <scope>NUCLEOTIDE SEQUENCE [LARGE SCALE GENOMIC DNA]</scope>
    <source>
        <strain evidence="3 4">CGMCC 1.12285</strain>
    </source>
</reference>
<keyword evidence="4" id="KW-1185">Reference proteome</keyword>
<proteinExistence type="predicted"/>
<evidence type="ECO:0000313" key="4">
    <source>
        <dbReference type="Proteomes" id="UP001597111"/>
    </source>
</evidence>
<dbReference type="AlphaFoldDB" id="A0ABD6BBF8"/>
<evidence type="ECO:0000256" key="1">
    <source>
        <dbReference type="SAM" id="MobiDB-lite"/>
    </source>
</evidence>
<protein>
    <submittedName>
        <fullName evidence="3">TIR domain-containing protein</fullName>
    </submittedName>
</protein>
<evidence type="ECO:0000259" key="2">
    <source>
        <dbReference type="Pfam" id="PF08937"/>
    </source>
</evidence>
<dbReference type="Gene3D" id="3.40.50.9200">
    <property type="entry name" value="Hypothetical protein MTH538"/>
    <property type="match status" value="1"/>
</dbReference>
<sequence length="257" mass="28562">MSWQHHFDRARRSPVPIDIDKEEVGPIPPRFEAQGPGIKGLWRVYECEEGLDQMQIIELPSKYRVSVSNPVSDDNQISQPVPQSSNGAESSKGKVLAALALGGIGLAALGKVFGESRSSTAPDPEQAHRVFISHSWAYEEHFEEVKELLDDANGFEYFDHSVSSDDPLDARLPNHLRKKIRDQMRSASVVLVLSGMYVTYSDWIQEEIEMANEMEKPIIGVIPAENDRVPGIVQDHAVELVEADGKAILNAIDEYAT</sequence>
<dbReference type="RefSeq" id="WP_379730409.1">
    <property type="nucleotide sequence ID" value="NZ_JBHSWZ010000003.1"/>
</dbReference>
<organism evidence="3 4">
    <name type="scientific">Halolamina salina</name>
    <dbReference type="NCBI Taxonomy" id="1220023"/>
    <lineage>
        <taxon>Archaea</taxon>
        <taxon>Methanobacteriati</taxon>
        <taxon>Methanobacteriota</taxon>
        <taxon>Stenosarchaea group</taxon>
        <taxon>Halobacteria</taxon>
        <taxon>Halobacteriales</taxon>
        <taxon>Haloferacaceae</taxon>
    </lineage>
</organism>
<dbReference type="SUPFAM" id="SSF52206">
    <property type="entry name" value="Hypothetical protein MTH538"/>
    <property type="match status" value="1"/>
</dbReference>